<protein>
    <recommendedName>
        <fullName evidence="4">S-adenosyl methyltransferase</fullName>
    </recommendedName>
</protein>
<dbReference type="OrthoDB" id="5175904at2"/>
<dbReference type="HOGENOM" id="CLU_067079_1_0_11"/>
<dbReference type="InterPro" id="IPR029063">
    <property type="entry name" value="SAM-dependent_MTases_sf"/>
</dbReference>
<feature type="compositionally biased region" description="Polar residues" evidence="1">
    <location>
        <begin position="1"/>
        <end position="13"/>
    </location>
</feature>
<evidence type="ECO:0000256" key="1">
    <source>
        <dbReference type="SAM" id="MobiDB-lite"/>
    </source>
</evidence>
<reference evidence="2 3" key="1">
    <citation type="submission" date="2012-01" db="EMBL/GenBank/DDBJ databases">
        <title>Improved High-Quality Draft sequence of Saccharomonospora xinjiangensis XJ-54.</title>
        <authorList>
            <consortium name="US DOE Joint Genome Institute"/>
            <person name="Lucas S."/>
            <person name="Han J."/>
            <person name="Lapidus A."/>
            <person name="Cheng J.-F."/>
            <person name="Goodwin L."/>
            <person name="Pitluck S."/>
            <person name="Peters L."/>
            <person name="Mikhailova N."/>
            <person name="Teshima H."/>
            <person name="Detter J.C."/>
            <person name="Han C."/>
            <person name="Tapia R."/>
            <person name="Land M."/>
            <person name="Hauser L."/>
            <person name="Kyrpides N."/>
            <person name="Ivanova N."/>
            <person name="Pagani I."/>
            <person name="Brambilla E.-M."/>
            <person name="Klenk H.-P."/>
            <person name="Woyke T."/>
        </authorList>
    </citation>
    <scope>NUCLEOTIDE SEQUENCE [LARGE SCALE GENOMIC DNA]</scope>
    <source>
        <strain evidence="2 3">XJ-54</strain>
    </source>
</reference>
<accession>I0V4F4</accession>
<evidence type="ECO:0000313" key="3">
    <source>
        <dbReference type="Proteomes" id="UP000004691"/>
    </source>
</evidence>
<dbReference type="Gene3D" id="3.40.50.150">
    <property type="entry name" value="Vaccinia Virus protein VP39"/>
    <property type="match status" value="1"/>
</dbReference>
<dbReference type="SUPFAM" id="SSF53335">
    <property type="entry name" value="S-adenosyl-L-methionine-dependent methyltransferases"/>
    <property type="match status" value="1"/>
</dbReference>
<dbReference type="eggNOG" id="COG3315">
    <property type="taxonomic scope" value="Bacteria"/>
</dbReference>
<dbReference type="PIRSF" id="PIRSF017393">
    <property type="entry name" value="MTase_SAV2177"/>
    <property type="match status" value="1"/>
</dbReference>
<dbReference type="RefSeq" id="WP_006239153.1">
    <property type="nucleotide sequence ID" value="NZ_JH636049.1"/>
</dbReference>
<dbReference type="InterPro" id="IPR006764">
    <property type="entry name" value="SAM_dep_MeTrfase_SAV2177_type"/>
</dbReference>
<dbReference type="Proteomes" id="UP000004691">
    <property type="component" value="Unassembled WGS sequence"/>
</dbReference>
<organism evidence="2 3">
    <name type="scientific">Saccharomonospora xinjiangensis XJ-54</name>
    <dbReference type="NCBI Taxonomy" id="882086"/>
    <lineage>
        <taxon>Bacteria</taxon>
        <taxon>Bacillati</taxon>
        <taxon>Actinomycetota</taxon>
        <taxon>Actinomycetes</taxon>
        <taxon>Pseudonocardiales</taxon>
        <taxon>Pseudonocardiaceae</taxon>
        <taxon>Saccharomonospora</taxon>
    </lineage>
</organism>
<dbReference type="Pfam" id="PF04672">
    <property type="entry name" value="Methyltransf_19"/>
    <property type="match status" value="1"/>
</dbReference>
<evidence type="ECO:0000313" key="2">
    <source>
        <dbReference type="EMBL" id="EID55007.1"/>
    </source>
</evidence>
<keyword evidence="3" id="KW-1185">Reference proteome</keyword>
<sequence length="282" mass="31864">MQDQAQNPGQTIPPSAKLDPTRPTVARVYDASLGGKDNYEVDRQVFELVKQVAPHQGDVSWMNRRFLVRAVRYLTEIVGMDQFLDLGSGLPTVQNTHEVAQFSNPDARVVYVDNDPICNAHGRALLEENENTRFVEADLTKPQDVLTHPEITRHLELDRPLVLMQIGTLHHVSDEEDPVAVMRAYVDALPSGSYVAMTHFWDPAAENPEWSRHAHELESKLHEAGLGSGFWRERAQIEKLFVGLELLEPGLVRLDDWWPAGPRTREAWPEENLMLGGVAVKR</sequence>
<dbReference type="STRING" id="882086.SacxiDRAFT_2788"/>
<proteinExistence type="predicted"/>
<name>I0V4F4_9PSEU</name>
<dbReference type="AlphaFoldDB" id="I0V4F4"/>
<dbReference type="CDD" id="cd02440">
    <property type="entry name" value="AdoMet_MTases"/>
    <property type="match status" value="1"/>
</dbReference>
<evidence type="ECO:0008006" key="4">
    <source>
        <dbReference type="Google" id="ProtNLM"/>
    </source>
</evidence>
<gene>
    <name evidence="2" type="ORF">SacxiDRAFT_2788</name>
</gene>
<feature type="region of interest" description="Disordered" evidence="1">
    <location>
        <begin position="1"/>
        <end position="21"/>
    </location>
</feature>
<dbReference type="EMBL" id="JH636049">
    <property type="protein sequence ID" value="EID55007.1"/>
    <property type="molecule type" value="Genomic_DNA"/>
</dbReference>